<protein>
    <submittedName>
        <fullName evidence="4">Prolyl oligopeptidase family serine peptidase</fullName>
    </submittedName>
</protein>
<dbReference type="PANTHER" id="PTHR12277">
    <property type="entry name" value="ALPHA/BETA HYDROLASE DOMAIN-CONTAINING PROTEIN"/>
    <property type="match status" value="1"/>
</dbReference>
<dbReference type="InterPro" id="IPR001375">
    <property type="entry name" value="Peptidase_S9_cat"/>
</dbReference>
<dbReference type="AlphaFoldDB" id="A0A5P0YJ61"/>
<dbReference type="Proteomes" id="UP000517765">
    <property type="component" value="Unassembled WGS sequence"/>
</dbReference>
<evidence type="ECO:0000313" key="5">
    <source>
        <dbReference type="Proteomes" id="UP000320857"/>
    </source>
</evidence>
<sequence>MRLRTKAAVAATTMLGTGAAALAVGRVGSGAALRPRRTDGPPGFEHAPLTVHDVGVDRITLTRTLDTLLPGTYGLLGADCHAAVGEVLSDGAGTADTVARRLVRITRGDLRAGTRVRMTPQIHSRDPGRALAIPYADGAIPGELGPLPAWFVHGDRDTWVITVHGLGTTREHPMNVLPLLYRLQAPVLNLAYRGDEGAPRSPDGVGHLGATEWRDVDAAVRYALRYGAERVVLHGWSTGATMALHTAVHSPLRRHVCGLVLDSPVLDWRATVRALAAGRVPSFALPLVERAVEGRAGLDHAHLTEVVDPRRLEIPVLLLHSKDDRVSPFGASRRFAERREELVTLYAGHHAAHAALWNADRPRYEEALRRFLTPLV</sequence>
<evidence type="ECO:0000256" key="1">
    <source>
        <dbReference type="SAM" id="SignalP"/>
    </source>
</evidence>
<dbReference type="EMBL" id="VJYK02000003">
    <property type="protein sequence ID" value="MQS00413.1"/>
    <property type="molecule type" value="Genomic_DNA"/>
</dbReference>
<reference evidence="4 5" key="1">
    <citation type="submission" date="2019-10" db="EMBL/GenBank/DDBJ databases">
        <title>Streptomyces sp. nov., a novel actinobacterium isolated from alkaline environment.</title>
        <authorList>
            <person name="Golinska P."/>
        </authorList>
    </citation>
    <scope>NUCLEOTIDE SEQUENCE [LARGE SCALE GENOMIC DNA]</scope>
    <source>
        <strain evidence="4 5">OF1</strain>
    </source>
</reference>
<reference evidence="6" key="2">
    <citation type="submission" date="2020-05" db="EMBL/GenBank/DDBJ databases">
        <title>Classification of alakaliphilic streptomycetes isolated from an alkaline soil next to Lonar Crater, India and a proposal for the recognition of Streptomyces alkaliterrae sp. nov.</title>
        <authorList>
            <person name="Golinska P."/>
        </authorList>
    </citation>
    <scope>NUCLEOTIDE SEQUENCE [LARGE SCALE GENOMIC DNA]</scope>
    <source>
        <strain evidence="6">OF8</strain>
    </source>
</reference>
<dbReference type="RefSeq" id="WP_143645878.1">
    <property type="nucleotide sequence ID" value="NZ_JABJXA010000069.1"/>
</dbReference>
<keyword evidence="1" id="KW-0732">Signal</keyword>
<reference evidence="3" key="3">
    <citation type="journal article" name="Syst. Appl. Microbiol.">
        <title>Streptomyces alkaliterrae sp. nov., isolated from an alkaline soil, and emended descriptions of Streptomyces alkaliphilus, Streptomyces calidiresistens and Streptomyces durbertensis.</title>
        <authorList>
            <person name="Swiecimska M."/>
            <person name="Golinska P."/>
            <person name="Nouioui I."/>
            <person name="Wypij M."/>
            <person name="Rai M."/>
            <person name="Sangal V."/>
            <person name="Goodfellow M."/>
        </authorList>
    </citation>
    <scope>NUCLEOTIDE SEQUENCE</scope>
    <source>
        <strain evidence="3">OF8</strain>
    </source>
</reference>
<accession>A0A5P0YJ61</accession>
<dbReference type="Gene3D" id="3.40.50.1820">
    <property type="entry name" value="alpha/beta hydrolase"/>
    <property type="match status" value="1"/>
</dbReference>
<dbReference type="SUPFAM" id="SSF53474">
    <property type="entry name" value="alpha/beta-Hydrolases"/>
    <property type="match status" value="1"/>
</dbReference>
<dbReference type="Pfam" id="PF00326">
    <property type="entry name" value="Peptidase_S9"/>
    <property type="match status" value="1"/>
</dbReference>
<gene>
    <name evidence="4" type="ORF">FNX44_000660</name>
    <name evidence="3" type="ORF">H3147_13545</name>
</gene>
<evidence type="ECO:0000313" key="4">
    <source>
        <dbReference type="EMBL" id="MQS00413.1"/>
    </source>
</evidence>
<dbReference type="GO" id="GO:0008236">
    <property type="term" value="F:serine-type peptidase activity"/>
    <property type="evidence" value="ECO:0007669"/>
    <property type="project" value="InterPro"/>
</dbReference>
<dbReference type="Proteomes" id="UP000320857">
    <property type="component" value="Unassembled WGS sequence"/>
</dbReference>
<feature type="chain" id="PRO_5038243397" evidence="1">
    <location>
        <begin position="23"/>
        <end position="376"/>
    </location>
</feature>
<dbReference type="GO" id="GO:0006508">
    <property type="term" value="P:proteolysis"/>
    <property type="evidence" value="ECO:0007669"/>
    <property type="project" value="InterPro"/>
</dbReference>
<feature type="domain" description="Peptidase S9 prolyl oligopeptidase catalytic" evidence="2">
    <location>
        <begin position="205"/>
        <end position="337"/>
    </location>
</feature>
<comment type="caution">
    <text evidence="4">The sequence shown here is derived from an EMBL/GenBank/DDBJ whole genome shotgun (WGS) entry which is preliminary data.</text>
</comment>
<dbReference type="EMBL" id="JABJXA010000069">
    <property type="protein sequence ID" value="MBB1259850.1"/>
    <property type="molecule type" value="Genomic_DNA"/>
</dbReference>
<evidence type="ECO:0000259" key="2">
    <source>
        <dbReference type="Pfam" id="PF00326"/>
    </source>
</evidence>
<dbReference type="PANTHER" id="PTHR12277:SF79">
    <property type="entry name" value="XAA-PRO DIPEPTIDYL-PEPTIDASE-RELATED"/>
    <property type="match status" value="1"/>
</dbReference>
<proteinExistence type="predicted"/>
<dbReference type="InterPro" id="IPR029058">
    <property type="entry name" value="AB_hydrolase_fold"/>
</dbReference>
<keyword evidence="5" id="KW-1185">Reference proteome</keyword>
<evidence type="ECO:0000313" key="6">
    <source>
        <dbReference type="Proteomes" id="UP000517765"/>
    </source>
</evidence>
<feature type="signal peptide" evidence="1">
    <location>
        <begin position="1"/>
        <end position="22"/>
    </location>
</feature>
<organism evidence="4 5">
    <name type="scientific">Streptomyces alkaliterrae</name>
    <dbReference type="NCBI Taxonomy" id="2213162"/>
    <lineage>
        <taxon>Bacteria</taxon>
        <taxon>Bacillati</taxon>
        <taxon>Actinomycetota</taxon>
        <taxon>Actinomycetes</taxon>
        <taxon>Kitasatosporales</taxon>
        <taxon>Streptomycetaceae</taxon>
        <taxon>Streptomyces</taxon>
    </lineage>
</organism>
<evidence type="ECO:0000313" key="3">
    <source>
        <dbReference type="EMBL" id="MBB1259850.1"/>
    </source>
</evidence>
<name>A0A5P0YJ61_9ACTN</name>